<dbReference type="AlphaFoldDB" id="A0A068RHG7"/>
<keyword evidence="8" id="KW-0906">Nuclear pore complex</keyword>
<dbReference type="EMBL" id="CBTN010000002">
    <property type="protein sequence ID" value="CDH49067.1"/>
    <property type="molecule type" value="Genomic_DNA"/>
</dbReference>
<feature type="repeat" description="WD" evidence="10">
    <location>
        <begin position="376"/>
        <end position="408"/>
    </location>
</feature>
<keyword evidence="8" id="KW-0811">Translocation</keyword>
<dbReference type="Gene3D" id="2.130.10.10">
    <property type="entry name" value="YVTN repeat-like/Quinoprotein amine dehydrogenase"/>
    <property type="match status" value="2"/>
</dbReference>
<dbReference type="GO" id="GO:0005198">
    <property type="term" value="F:structural molecule activity"/>
    <property type="evidence" value="ECO:0007669"/>
    <property type="project" value="InterPro"/>
</dbReference>
<evidence type="ECO:0000256" key="1">
    <source>
        <dbReference type="ARBA" id="ARBA00004567"/>
    </source>
</evidence>
<keyword evidence="13" id="KW-1185">Reference proteome</keyword>
<dbReference type="PRINTS" id="PR00320">
    <property type="entry name" value="GPROTEINBRPT"/>
</dbReference>
<dbReference type="SUPFAM" id="SSF50978">
    <property type="entry name" value="WD40 repeat-like"/>
    <property type="match status" value="1"/>
</dbReference>
<gene>
    <name evidence="12" type="ORF">LCOR_00829.1</name>
</gene>
<dbReference type="PROSITE" id="PS50082">
    <property type="entry name" value="WD_REPEATS_2"/>
    <property type="match status" value="3"/>
</dbReference>
<dbReference type="InterPro" id="IPR001680">
    <property type="entry name" value="WD40_rpt"/>
</dbReference>
<evidence type="ECO:0000256" key="11">
    <source>
        <dbReference type="SAM" id="MobiDB-lite"/>
    </source>
</evidence>
<comment type="similarity">
    <text evidence="2">Belongs to the WD repeat SEC13 family.</text>
</comment>
<feature type="compositionally biased region" description="Pro residues" evidence="11">
    <location>
        <begin position="169"/>
        <end position="182"/>
    </location>
</feature>
<dbReference type="GO" id="GO:1904263">
    <property type="term" value="P:positive regulation of TORC1 signaling"/>
    <property type="evidence" value="ECO:0007669"/>
    <property type="project" value="EnsemblFungi"/>
</dbReference>
<dbReference type="OrthoDB" id="5566198at2759"/>
<dbReference type="STRING" id="1263082.A0A068RHG7"/>
<dbReference type="InterPro" id="IPR036322">
    <property type="entry name" value="WD40_repeat_dom_sf"/>
</dbReference>
<dbReference type="Pfam" id="PF00400">
    <property type="entry name" value="WD40"/>
    <property type="match status" value="4"/>
</dbReference>
<evidence type="ECO:0000256" key="7">
    <source>
        <dbReference type="ARBA" id="ARBA00022927"/>
    </source>
</evidence>
<keyword evidence="5" id="KW-0677">Repeat</keyword>
<protein>
    <submittedName>
        <fullName evidence="12">Nucleoporin seh1</fullName>
    </submittedName>
</protein>
<evidence type="ECO:0000256" key="4">
    <source>
        <dbReference type="ARBA" id="ARBA00022574"/>
    </source>
</evidence>
<dbReference type="GO" id="GO:0051028">
    <property type="term" value="P:mRNA transport"/>
    <property type="evidence" value="ECO:0007669"/>
    <property type="project" value="UniProtKB-KW"/>
</dbReference>
<reference evidence="12" key="1">
    <citation type="submission" date="2013-08" db="EMBL/GenBank/DDBJ databases">
        <title>Gene expansion shapes genome architecture in the human pathogen Lichtheimia corymbifera: an evolutionary genomics analysis in the ancient terrestrial Mucorales (Mucoromycotina).</title>
        <authorList>
            <person name="Schwartze V.U."/>
            <person name="Winter S."/>
            <person name="Shelest E."/>
            <person name="Marcet-Houben M."/>
            <person name="Horn F."/>
            <person name="Wehner S."/>
            <person name="Hoffmann K."/>
            <person name="Riege K."/>
            <person name="Sammeth M."/>
            <person name="Nowrousian M."/>
            <person name="Valiante V."/>
            <person name="Linde J."/>
            <person name="Jacobsen I.D."/>
            <person name="Marz M."/>
            <person name="Brakhage A.A."/>
            <person name="Gabaldon T."/>
            <person name="Bocker S."/>
            <person name="Voigt K."/>
        </authorList>
    </citation>
    <scope>NUCLEOTIDE SEQUENCE [LARGE SCALE GENOMIC DNA]</scope>
    <source>
        <strain evidence="12">FSU 9682</strain>
    </source>
</reference>
<dbReference type="InterPro" id="IPR037363">
    <property type="entry name" value="Sec13/Seh1_fam"/>
</dbReference>
<keyword evidence="7" id="KW-0653">Protein transport</keyword>
<dbReference type="VEuPathDB" id="FungiDB:LCOR_00829.1"/>
<keyword evidence="6" id="KW-0509">mRNA transport</keyword>
<dbReference type="GO" id="GO:0015031">
    <property type="term" value="P:protein transport"/>
    <property type="evidence" value="ECO:0007669"/>
    <property type="project" value="UniProtKB-KW"/>
</dbReference>
<evidence type="ECO:0000256" key="6">
    <source>
        <dbReference type="ARBA" id="ARBA00022816"/>
    </source>
</evidence>
<dbReference type="PROSITE" id="PS50294">
    <property type="entry name" value="WD_REPEATS_REGION"/>
    <property type="match status" value="2"/>
</dbReference>
<comment type="subcellular location">
    <subcellularLocation>
        <location evidence="1">Nucleus</location>
        <location evidence="1">Nuclear pore complex</location>
    </subcellularLocation>
</comment>
<sequence>MSSITKFDTSHEDIIHDIAYDFYGKRLVTCSSDQRLKVWDFVERDDAAVWELNDSWKAHDSSILKAIWAHPEYGQVIASCSLDRLVKIWEEQPIEPKMSQKRWAERFRLVESRGAVLDIAFSPIAGALRLATCSADGIVRIYEALEPTNLTQWSQMEEFEIALRDNDQPLPPHPPLPEPPTSAPQNTNSTSSSSSSIASHGLSNTEGATGPFPVMTPTANPVNPAVQNISPSSQGTIPTTTVPPSANVLHGPGDADSGYCIDWCPNRTTTAMMVVGLGKEIGARIFRHDGHSRWYPGEFLPGHEQEVHDVSWAPSMARSYQLIATASKDHYVRIFKLTEPQNNAASTPRYGQFSPAANAKQRNSQRHMQIELVAAFNDHHAEVWRVEWNITGTILSSSGDDGKLRLWKAGSDGVWRQMAAISANHHPASLS</sequence>
<dbReference type="Proteomes" id="UP000027586">
    <property type="component" value="Unassembled WGS sequence"/>
</dbReference>
<dbReference type="SMART" id="SM00320">
    <property type="entry name" value="WD40"/>
    <property type="match status" value="5"/>
</dbReference>
<name>A0A068RHG7_9FUNG</name>
<dbReference type="GO" id="GO:0034399">
    <property type="term" value="C:nuclear periphery"/>
    <property type="evidence" value="ECO:0007669"/>
    <property type="project" value="EnsemblFungi"/>
</dbReference>
<feature type="compositionally biased region" description="Low complexity" evidence="11">
    <location>
        <begin position="183"/>
        <end position="199"/>
    </location>
</feature>
<evidence type="ECO:0000313" key="12">
    <source>
        <dbReference type="EMBL" id="CDH49067.1"/>
    </source>
</evidence>
<evidence type="ECO:0000256" key="5">
    <source>
        <dbReference type="ARBA" id="ARBA00022737"/>
    </source>
</evidence>
<feature type="repeat" description="WD" evidence="10">
    <location>
        <begin position="8"/>
        <end position="49"/>
    </location>
</feature>
<feature type="repeat" description="WD" evidence="10">
    <location>
        <begin position="300"/>
        <end position="345"/>
    </location>
</feature>
<dbReference type="InterPro" id="IPR020472">
    <property type="entry name" value="WD40_PAC1"/>
</dbReference>
<evidence type="ECO:0000256" key="8">
    <source>
        <dbReference type="ARBA" id="ARBA00023132"/>
    </source>
</evidence>
<dbReference type="GO" id="GO:0031080">
    <property type="term" value="C:nuclear pore outer ring"/>
    <property type="evidence" value="ECO:0007669"/>
    <property type="project" value="EnsemblFungi"/>
</dbReference>
<organism evidence="12 13">
    <name type="scientific">Lichtheimia corymbifera JMRC:FSU:9682</name>
    <dbReference type="NCBI Taxonomy" id="1263082"/>
    <lineage>
        <taxon>Eukaryota</taxon>
        <taxon>Fungi</taxon>
        <taxon>Fungi incertae sedis</taxon>
        <taxon>Mucoromycota</taxon>
        <taxon>Mucoromycotina</taxon>
        <taxon>Mucoromycetes</taxon>
        <taxon>Mucorales</taxon>
        <taxon>Lichtheimiaceae</taxon>
        <taxon>Lichtheimia</taxon>
    </lineage>
</organism>
<feature type="compositionally biased region" description="Polar residues" evidence="11">
    <location>
        <begin position="217"/>
        <end position="244"/>
    </location>
</feature>
<comment type="caution">
    <text evidence="12">The sequence shown here is derived from an EMBL/GenBank/DDBJ whole genome shotgun (WGS) entry which is preliminary data.</text>
</comment>
<dbReference type="InterPro" id="IPR015943">
    <property type="entry name" value="WD40/YVTN_repeat-like_dom_sf"/>
</dbReference>
<keyword evidence="9" id="KW-0539">Nucleus</keyword>
<evidence type="ECO:0000256" key="3">
    <source>
        <dbReference type="ARBA" id="ARBA00022448"/>
    </source>
</evidence>
<dbReference type="PANTHER" id="PTHR11024:SF3">
    <property type="entry name" value="NUCLEOPORIN SEH1"/>
    <property type="match status" value="1"/>
</dbReference>
<dbReference type="GO" id="GO:0061700">
    <property type="term" value="C:GATOR2 complex"/>
    <property type="evidence" value="ECO:0007669"/>
    <property type="project" value="EnsemblFungi"/>
</dbReference>
<dbReference type="GO" id="GO:0034198">
    <property type="term" value="P:cellular response to amino acid starvation"/>
    <property type="evidence" value="ECO:0007669"/>
    <property type="project" value="TreeGrafter"/>
</dbReference>
<evidence type="ECO:0000313" key="13">
    <source>
        <dbReference type="Proteomes" id="UP000027586"/>
    </source>
</evidence>
<evidence type="ECO:0000256" key="9">
    <source>
        <dbReference type="ARBA" id="ARBA00023242"/>
    </source>
</evidence>
<keyword evidence="4 10" id="KW-0853">WD repeat</keyword>
<dbReference type="PANTHER" id="PTHR11024">
    <property type="entry name" value="NUCLEAR PORE COMPLEX PROTEIN SEC13 / SEH1 FAMILY MEMBER"/>
    <property type="match status" value="1"/>
</dbReference>
<evidence type="ECO:0000256" key="2">
    <source>
        <dbReference type="ARBA" id="ARBA00010102"/>
    </source>
</evidence>
<keyword evidence="3" id="KW-0813">Transport</keyword>
<evidence type="ECO:0000256" key="10">
    <source>
        <dbReference type="PROSITE-ProRule" id="PRU00221"/>
    </source>
</evidence>
<accession>A0A068RHG7</accession>
<feature type="region of interest" description="Disordered" evidence="11">
    <location>
        <begin position="165"/>
        <end position="251"/>
    </location>
</feature>
<proteinExistence type="inferred from homology"/>